<feature type="domain" description="FAT" evidence="10">
    <location>
        <begin position="111"/>
        <end position="804"/>
    </location>
</feature>
<dbReference type="InterPro" id="IPR050517">
    <property type="entry name" value="DDR_Repair_Kinase"/>
</dbReference>
<comment type="similarity">
    <text evidence="1">Belongs to the PI3/PI4-kinase family.</text>
</comment>
<dbReference type="GO" id="GO:0031931">
    <property type="term" value="C:TORC1 complex"/>
    <property type="evidence" value="ECO:0007669"/>
    <property type="project" value="TreeGrafter"/>
</dbReference>
<dbReference type="OrthoDB" id="381190at2759"/>
<comment type="catalytic activity">
    <reaction evidence="8">
        <text>L-seryl-[protein] + ATP = O-phospho-L-seryl-[protein] + ADP + H(+)</text>
        <dbReference type="Rhea" id="RHEA:17989"/>
        <dbReference type="Rhea" id="RHEA-COMP:9863"/>
        <dbReference type="Rhea" id="RHEA-COMP:11604"/>
        <dbReference type="ChEBI" id="CHEBI:15378"/>
        <dbReference type="ChEBI" id="CHEBI:29999"/>
        <dbReference type="ChEBI" id="CHEBI:30616"/>
        <dbReference type="ChEBI" id="CHEBI:83421"/>
        <dbReference type="ChEBI" id="CHEBI:456216"/>
        <dbReference type="EC" id="2.7.11.1"/>
    </reaction>
</comment>
<dbReference type="Pfam" id="PF02259">
    <property type="entry name" value="FAT"/>
    <property type="match status" value="1"/>
</dbReference>
<dbReference type="PANTHER" id="PTHR11139:SF9">
    <property type="entry name" value="SERINE_THREONINE-PROTEIN KINASE MTOR"/>
    <property type="match status" value="1"/>
</dbReference>
<dbReference type="InterPro" id="IPR009076">
    <property type="entry name" value="FRB_dom"/>
</dbReference>
<dbReference type="EMBL" id="MLAK01001371">
    <property type="protein sequence ID" value="OHS93779.1"/>
    <property type="molecule type" value="Genomic_DNA"/>
</dbReference>
<dbReference type="PROSITE" id="PS51189">
    <property type="entry name" value="FAT"/>
    <property type="match status" value="1"/>
</dbReference>
<gene>
    <name evidence="12" type="ORF">TRFO_11583</name>
</gene>
<dbReference type="InterPro" id="IPR036940">
    <property type="entry name" value="PI3/4_kinase_cat_sf"/>
</dbReference>
<dbReference type="VEuPathDB" id="TrichDB:TRFO_11583"/>
<dbReference type="InterPro" id="IPR000403">
    <property type="entry name" value="PI3/4_kinase_cat_dom"/>
</dbReference>
<sequence>MVSDFYSDISFPDEMSLSNEWFFSLLKNVVEKSPSNTIRACSILLSSLNYQFTQRLFPVAFYSCWNISSSADRDYFSSIINHIITNVSSIPSYIVELMEIIDRWSIPIVVDTLQFVKKCKSHQYSVHLIERFILSNPDNMEALDLLMEMYLKIGNISTTKAIFMKYQNRMSQMMLAKWCGKLGDWERALHIYQKENAPISTIIHCLSQLRRADDINQLSPNIFDQLSNKELKSIMSSILWAYLFKGNGEMISKLINYPSSLTDPSNLTVFIFHELSTNNLERVEHYIHSSFQILNEWRNVLSSGNKNKINMLHNYSQILVEADEAIKMKKAAKNSMSLFDLREKWDHRIKGFKREAYSWEMFLVLRNILLPIEGNVQYYLKIIAYLRKFRQFHLINDYFTKAFDRACNLDVYVERIKIIWAAGLCDHACVLMDELASFSTKDNNPDNAAFYLKSHFIYFQNAFLNCFILNHDKSPKVLAMYSSLYKTNDLDTMFECNENASTTEKRKLITELLKDNYIDETSTVICGIFRLNKDSSKLKSKIFRFAGEYITQLYDFEFEPLKKAESYFKSSIDLTPADYKCWKWWAYTNAKLFFIVRSRKNKDRKTKGKKNYISVRSKKNCLQRSMIGIKRQSVYDSAVLIKAYTTEQSSNQNSFETPIHLLMTRKRRSIANLSNFYENTSNHDQQDRTLFDDIGDENAFTYGINSINGFLKAAQLNKKMSLAYLCKMFSIVFTINVSTCFPSFICDEIEKLPIKELLKVVPQMTSHIDHHDKSIKSMISSILIKIGEENFQQIYFPLKLYSLDSSSEMSTKRARIAKEILFIFRQKDIITFSDANLFSDGMIRAAITWFESWMTTIEKIMKCQKMGEPEKTVHILREQFIEYNNSQCDLDNLFKQLYQSVIKDIYNTFEIATQAAESKLLYLLKSLHQSLKEKMQKLSCIVLEKISRDLSAKKHFSIFVPGEKEKIFSIDPILEIIGTQQRPRCLLINSEQGSRFKFLLKGNEDIRVDERLMQFFNLVNIIMSTNHRTREFSSFISCYTVIPITNKVGLIGWVNNADTMHQLISECRTNKQIDTNIEYKEIEKKTGVSFPNLSFLQKLEIFHVIKNKPFSNCEELNTIMWMKAESAASHFTSKKNFTSTSALMSMVGYVIGLGDRHPSNIMIHRETGNIVHIDFGESFDSAIIRSLYPERVPFRLTRMVKNTLLGKLSHGYFSESCNIFMGVMRENQNILTSQLSIFSDDPVIISNDSLINKESKELNLNRNIYDKLNGYKTGKNEANETVEEQVDRLIEQAENPENYLRHYSGWCALW</sequence>
<dbReference type="InterPro" id="IPR003151">
    <property type="entry name" value="PIK-rel_kinase_FAT"/>
</dbReference>
<dbReference type="Proteomes" id="UP000179807">
    <property type="component" value="Unassembled WGS sequence"/>
</dbReference>
<dbReference type="GO" id="GO:0031929">
    <property type="term" value="P:TOR signaling"/>
    <property type="evidence" value="ECO:0007669"/>
    <property type="project" value="TreeGrafter"/>
</dbReference>
<dbReference type="InterPro" id="IPR018936">
    <property type="entry name" value="PI3/4_kinase_CS"/>
</dbReference>
<evidence type="ECO:0000256" key="2">
    <source>
        <dbReference type="ARBA" id="ARBA00012513"/>
    </source>
</evidence>
<proteinExistence type="inferred from homology"/>
<dbReference type="GO" id="GO:0005634">
    <property type="term" value="C:nucleus"/>
    <property type="evidence" value="ECO:0007669"/>
    <property type="project" value="TreeGrafter"/>
</dbReference>
<reference evidence="12" key="1">
    <citation type="submission" date="2016-10" db="EMBL/GenBank/DDBJ databases">
        <authorList>
            <person name="Benchimol M."/>
            <person name="Almeida L.G."/>
            <person name="Vasconcelos A.T."/>
            <person name="Perreira-Neves A."/>
            <person name="Rosa I.A."/>
            <person name="Tasca T."/>
            <person name="Bogo M.R."/>
            <person name="de Souza W."/>
        </authorList>
    </citation>
    <scope>NUCLEOTIDE SEQUENCE [LARGE SCALE GENOMIC DNA]</scope>
    <source>
        <strain evidence="12">K</strain>
    </source>
</reference>
<evidence type="ECO:0000256" key="6">
    <source>
        <dbReference type="ARBA" id="ARBA00022777"/>
    </source>
</evidence>
<dbReference type="InterPro" id="IPR011009">
    <property type="entry name" value="Kinase-like_dom_sf"/>
</dbReference>
<protein>
    <recommendedName>
        <fullName evidence="2">non-specific serine/threonine protein kinase</fullName>
        <ecNumber evidence="2">2.7.11.1</ecNumber>
    </recommendedName>
</protein>
<dbReference type="Pfam" id="PF02260">
    <property type="entry name" value="FATC"/>
    <property type="match status" value="1"/>
</dbReference>
<organism evidence="12 13">
    <name type="scientific">Tritrichomonas foetus</name>
    <dbReference type="NCBI Taxonomy" id="1144522"/>
    <lineage>
        <taxon>Eukaryota</taxon>
        <taxon>Metamonada</taxon>
        <taxon>Parabasalia</taxon>
        <taxon>Tritrichomonadida</taxon>
        <taxon>Tritrichomonadidae</taxon>
        <taxon>Tritrichomonas</taxon>
    </lineage>
</organism>
<dbReference type="Pfam" id="PF00454">
    <property type="entry name" value="PI3_PI4_kinase"/>
    <property type="match status" value="1"/>
</dbReference>
<dbReference type="PROSITE" id="PS00916">
    <property type="entry name" value="PI3_4_KINASE_2"/>
    <property type="match status" value="1"/>
</dbReference>
<evidence type="ECO:0000259" key="11">
    <source>
        <dbReference type="PROSITE" id="PS51190"/>
    </source>
</evidence>
<dbReference type="PROSITE" id="PS51190">
    <property type="entry name" value="FATC"/>
    <property type="match status" value="1"/>
</dbReference>
<dbReference type="GO" id="GO:0031932">
    <property type="term" value="C:TORC2 complex"/>
    <property type="evidence" value="ECO:0007669"/>
    <property type="project" value="TreeGrafter"/>
</dbReference>
<accession>A0A1J4J7Z3</accession>
<dbReference type="InterPro" id="IPR003152">
    <property type="entry name" value="FATC_dom"/>
</dbReference>
<keyword evidence="7" id="KW-0067">ATP-binding</keyword>
<evidence type="ECO:0000256" key="4">
    <source>
        <dbReference type="ARBA" id="ARBA00022737"/>
    </source>
</evidence>
<evidence type="ECO:0000259" key="10">
    <source>
        <dbReference type="PROSITE" id="PS51189"/>
    </source>
</evidence>
<feature type="domain" description="FATC" evidence="11">
    <location>
        <begin position="1278"/>
        <end position="1310"/>
    </location>
</feature>
<keyword evidence="4" id="KW-0677">Repeat</keyword>
<evidence type="ECO:0000256" key="5">
    <source>
        <dbReference type="ARBA" id="ARBA00022741"/>
    </source>
</evidence>
<evidence type="ECO:0000256" key="8">
    <source>
        <dbReference type="ARBA" id="ARBA00048679"/>
    </source>
</evidence>
<dbReference type="GO" id="GO:0004674">
    <property type="term" value="F:protein serine/threonine kinase activity"/>
    <property type="evidence" value="ECO:0007669"/>
    <property type="project" value="UniProtKB-EC"/>
</dbReference>
<dbReference type="PROSITE" id="PS50290">
    <property type="entry name" value="PI3_4_KINASE_3"/>
    <property type="match status" value="1"/>
</dbReference>
<dbReference type="PANTHER" id="PTHR11139">
    <property type="entry name" value="ATAXIA TELANGIECTASIA MUTATED ATM -RELATED"/>
    <property type="match status" value="1"/>
</dbReference>
<comment type="caution">
    <text evidence="12">The sequence shown here is derived from an EMBL/GenBank/DDBJ whole genome shotgun (WGS) entry which is preliminary data.</text>
</comment>
<keyword evidence="5" id="KW-0547">Nucleotide-binding</keyword>
<keyword evidence="13" id="KW-1185">Reference proteome</keyword>
<evidence type="ECO:0000256" key="7">
    <source>
        <dbReference type="ARBA" id="ARBA00022840"/>
    </source>
</evidence>
<dbReference type="GO" id="GO:0005737">
    <property type="term" value="C:cytoplasm"/>
    <property type="evidence" value="ECO:0007669"/>
    <property type="project" value="TreeGrafter"/>
</dbReference>
<dbReference type="SMART" id="SM01345">
    <property type="entry name" value="Rapamycin_bind"/>
    <property type="match status" value="1"/>
</dbReference>
<keyword evidence="6" id="KW-0418">Kinase</keyword>
<keyword evidence="3" id="KW-0808">Transferase</keyword>
<dbReference type="GO" id="GO:0016242">
    <property type="term" value="P:negative regulation of macroautophagy"/>
    <property type="evidence" value="ECO:0007669"/>
    <property type="project" value="TreeGrafter"/>
</dbReference>
<dbReference type="SMART" id="SM00146">
    <property type="entry name" value="PI3Kc"/>
    <property type="match status" value="1"/>
</dbReference>
<dbReference type="InterPro" id="IPR014009">
    <property type="entry name" value="PIK_FAT"/>
</dbReference>
<evidence type="ECO:0000313" key="13">
    <source>
        <dbReference type="Proteomes" id="UP000179807"/>
    </source>
</evidence>
<evidence type="ECO:0000256" key="1">
    <source>
        <dbReference type="ARBA" id="ARBA00011031"/>
    </source>
</evidence>
<dbReference type="Gene3D" id="1.10.1070.11">
    <property type="entry name" value="Phosphatidylinositol 3-/4-kinase, catalytic domain"/>
    <property type="match status" value="1"/>
</dbReference>
<feature type="domain" description="PI3K/PI4K catalytic" evidence="9">
    <location>
        <begin position="970"/>
        <end position="1298"/>
    </location>
</feature>
<dbReference type="SMART" id="SM01343">
    <property type="entry name" value="FATC"/>
    <property type="match status" value="1"/>
</dbReference>
<dbReference type="GO" id="GO:0044877">
    <property type="term" value="F:protein-containing complex binding"/>
    <property type="evidence" value="ECO:0007669"/>
    <property type="project" value="InterPro"/>
</dbReference>
<evidence type="ECO:0000259" key="9">
    <source>
        <dbReference type="PROSITE" id="PS50290"/>
    </source>
</evidence>
<evidence type="ECO:0000313" key="12">
    <source>
        <dbReference type="EMBL" id="OHS93779.1"/>
    </source>
</evidence>
<dbReference type="Pfam" id="PF08771">
    <property type="entry name" value="FRB_dom"/>
    <property type="match status" value="1"/>
</dbReference>
<dbReference type="Gene3D" id="3.30.1010.10">
    <property type="entry name" value="Phosphatidylinositol 3-kinase Catalytic Subunit, Chain A, domain 4"/>
    <property type="match status" value="1"/>
</dbReference>
<dbReference type="SUPFAM" id="SSF56112">
    <property type="entry name" value="Protein kinase-like (PK-like)"/>
    <property type="match status" value="1"/>
</dbReference>
<dbReference type="GO" id="GO:0005524">
    <property type="term" value="F:ATP binding"/>
    <property type="evidence" value="ECO:0007669"/>
    <property type="project" value="UniProtKB-KW"/>
</dbReference>
<name>A0A1J4J7Z3_9EUKA</name>
<dbReference type="EC" id="2.7.11.1" evidence="2"/>
<evidence type="ECO:0000256" key="3">
    <source>
        <dbReference type="ARBA" id="ARBA00022679"/>
    </source>
</evidence>
<dbReference type="RefSeq" id="XP_068346916.1">
    <property type="nucleotide sequence ID" value="XM_068496116.1"/>
</dbReference>
<dbReference type="GeneID" id="94830820"/>